<dbReference type="RefSeq" id="XP_066720769.1">
    <property type="nucleotide sequence ID" value="XM_066852628.1"/>
</dbReference>
<accession>A0ABR1WSV8</accession>
<comment type="caution">
    <text evidence="1">The sequence shown here is derived from an EMBL/GenBank/DDBJ whole genome shotgun (WGS) entry which is preliminary data.</text>
</comment>
<dbReference type="GeneID" id="92085691"/>
<proteinExistence type="predicted"/>
<protein>
    <recommendedName>
        <fullName evidence="3">F-box domain-containing protein</fullName>
    </recommendedName>
</protein>
<dbReference type="Proteomes" id="UP001480595">
    <property type="component" value="Unassembled WGS sequence"/>
</dbReference>
<name>A0ABR1WSV8_9PEZI</name>
<evidence type="ECO:0008006" key="3">
    <source>
        <dbReference type="Google" id="ProtNLM"/>
    </source>
</evidence>
<evidence type="ECO:0000313" key="2">
    <source>
        <dbReference type="Proteomes" id="UP001480595"/>
    </source>
</evidence>
<keyword evidence="2" id="KW-1185">Reference proteome</keyword>
<organism evidence="1 2">
    <name type="scientific">Apiospora phragmitis</name>
    <dbReference type="NCBI Taxonomy" id="2905665"/>
    <lineage>
        <taxon>Eukaryota</taxon>
        <taxon>Fungi</taxon>
        <taxon>Dikarya</taxon>
        <taxon>Ascomycota</taxon>
        <taxon>Pezizomycotina</taxon>
        <taxon>Sordariomycetes</taxon>
        <taxon>Xylariomycetidae</taxon>
        <taxon>Amphisphaeriales</taxon>
        <taxon>Apiosporaceae</taxon>
        <taxon>Apiospora</taxon>
    </lineage>
</organism>
<gene>
    <name evidence="1" type="ORF">PG994_001219</name>
</gene>
<reference evidence="1 2" key="1">
    <citation type="submission" date="2023-01" db="EMBL/GenBank/DDBJ databases">
        <title>Analysis of 21 Apiospora genomes using comparative genomics revels a genus with tremendous synthesis potential of carbohydrate active enzymes and secondary metabolites.</title>
        <authorList>
            <person name="Sorensen T."/>
        </authorList>
    </citation>
    <scope>NUCLEOTIDE SEQUENCE [LARGE SCALE GENOMIC DNA]</scope>
    <source>
        <strain evidence="1 2">CBS 135458</strain>
    </source>
</reference>
<sequence>MLLPHNSHCPRGDRIKYSRQKQHPVIHSNSIRQPRHCIQGGSPLVLLPNHIVQHILCFLQDSLPADVLTVAGVCPFLYEQARYVQHRVVNIDLDHNPYLRARLGLIQCRSLLPAICELRVECKWAEALDEDDKHALSRLVDMIPGMAGLRDLHWNVQRHATTEGVPATLLSKLPSQLRLHTSFFDRCHKPERGSAYSRLLLAPLVESANLYSLSVNVVVEADECAETMAVLKAVFRSCPHLRRVPELHVRWCKHGCLDWPLAQPPYDTSAYAGLGFAGGERPAAVWEELGLGPYMRCPWVLNRAGAWAPSRWWSCGYPRAAGCEEMYWVETFDWSRLARLRWSTDDPLPSPILAKLVGLREFRVEHDWVRNDIGEDLIAHLDGIVSSSLEALSLQRLDEEQTSYDVARLLGAVLRHGATLRSLTMHTENWCASGRDDPDSGMTVRSLEQLLPPLEGGGSGGGLPRLEELSLDLAWDDESGGGWAYAALDAIARFLRLRSVELWFHLCRDDLHVHPHLTVASARHLAGYLRRRNPRLQRLVLRSGRGERRSRECIKAPLPCNEPDWIRLNFVSFVCDFVMPAPPPANDGHDDDDDHDNGDIVITCPELSRSLNARLRHLALSSQDDDQGSRKKEGLVATQLDEKSLPLKVALDGPLSEGEWQAWCRHHMFGWSKAARDRYNSFPQRVLVRP</sequence>
<evidence type="ECO:0000313" key="1">
    <source>
        <dbReference type="EMBL" id="KAK8086245.1"/>
    </source>
</evidence>
<dbReference type="EMBL" id="JAQQWL010000002">
    <property type="protein sequence ID" value="KAK8086245.1"/>
    <property type="molecule type" value="Genomic_DNA"/>
</dbReference>